<dbReference type="Gene3D" id="3.20.80.10">
    <property type="entry name" value="Regulatory factor, effector binding domain"/>
    <property type="match status" value="1"/>
</dbReference>
<dbReference type="PROSITE" id="PS50937">
    <property type="entry name" value="HTH_MERR_2"/>
    <property type="match status" value="1"/>
</dbReference>
<protein>
    <submittedName>
        <fullName evidence="3">MerR family transcriptional regulator</fullName>
    </submittedName>
</protein>
<dbReference type="InterPro" id="IPR010499">
    <property type="entry name" value="AraC_E-bd"/>
</dbReference>
<evidence type="ECO:0000313" key="3">
    <source>
        <dbReference type="EMBL" id="GAA3372555.1"/>
    </source>
</evidence>
<dbReference type="SUPFAM" id="SSF55136">
    <property type="entry name" value="Probable bacterial effector-binding domain"/>
    <property type="match status" value="1"/>
</dbReference>
<dbReference type="EMBL" id="BAAAYL010000001">
    <property type="protein sequence ID" value="GAA3372555.1"/>
    <property type="molecule type" value="Genomic_DNA"/>
</dbReference>
<dbReference type="Pfam" id="PF13411">
    <property type="entry name" value="MerR_1"/>
    <property type="match status" value="1"/>
</dbReference>
<feature type="domain" description="HTH merR-type" evidence="2">
    <location>
        <begin position="24"/>
        <end position="94"/>
    </location>
</feature>
<dbReference type="Proteomes" id="UP001499990">
    <property type="component" value="Unassembled WGS sequence"/>
</dbReference>
<dbReference type="InterPro" id="IPR047057">
    <property type="entry name" value="MerR_fam"/>
</dbReference>
<dbReference type="SUPFAM" id="SSF46955">
    <property type="entry name" value="Putative DNA-binding domain"/>
    <property type="match status" value="1"/>
</dbReference>
<dbReference type="InterPro" id="IPR011256">
    <property type="entry name" value="Reg_factor_effector_dom_sf"/>
</dbReference>
<sequence>MVDLALGSRPRVPARRMGSVTTTLLSIGEFAARSRLSPKALRLYDRLGLLAPARVDEATGYRWYRADQAERARLVAQLRQLDMPLARIAEVVELPGPRAAEELAAYWAGVEERVAVQRALADRLHDRLSGRRRKLYEVKLCDVAEQVVLTERRHLLSDELPRWIPAAFGRLERAAAECGGMTGAPFVAYYAEVSEESDGPAEVCVPVADAAAAEAYAAASGRGSGAAVRIEPARRLAYTRITKAQVAYPQILSAYEAVEEWVGQQGLTIDGPCREVYFEPDWDGAGPDEEVCDIACPVA</sequence>
<keyword evidence="4" id="KW-1185">Reference proteome</keyword>
<dbReference type="InterPro" id="IPR000551">
    <property type="entry name" value="MerR-type_HTH_dom"/>
</dbReference>
<dbReference type="PANTHER" id="PTHR30204">
    <property type="entry name" value="REDOX-CYCLING DRUG-SENSING TRANSCRIPTIONAL ACTIVATOR SOXR"/>
    <property type="match status" value="1"/>
</dbReference>
<evidence type="ECO:0000256" key="1">
    <source>
        <dbReference type="ARBA" id="ARBA00023125"/>
    </source>
</evidence>
<dbReference type="SMART" id="SM00871">
    <property type="entry name" value="AraC_E_bind"/>
    <property type="match status" value="1"/>
</dbReference>
<organism evidence="3 4">
    <name type="scientific">Streptomyces sannanensis</name>
    <dbReference type="NCBI Taxonomy" id="285536"/>
    <lineage>
        <taxon>Bacteria</taxon>
        <taxon>Bacillati</taxon>
        <taxon>Actinomycetota</taxon>
        <taxon>Actinomycetes</taxon>
        <taxon>Kitasatosporales</taxon>
        <taxon>Streptomycetaceae</taxon>
        <taxon>Streptomyces</taxon>
    </lineage>
</organism>
<dbReference type="Gene3D" id="1.10.1660.10">
    <property type="match status" value="1"/>
</dbReference>
<evidence type="ECO:0000259" key="2">
    <source>
        <dbReference type="PROSITE" id="PS50937"/>
    </source>
</evidence>
<keyword evidence="1" id="KW-0238">DNA-binding</keyword>
<name>A0ABP6SBY3_9ACTN</name>
<evidence type="ECO:0000313" key="4">
    <source>
        <dbReference type="Proteomes" id="UP001499990"/>
    </source>
</evidence>
<dbReference type="PANTHER" id="PTHR30204:SF97">
    <property type="entry name" value="MERR FAMILY REGULATORY PROTEIN"/>
    <property type="match status" value="1"/>
</dbReference>
<dbReference type="SMART" id="SM00422">
    <property type="entry name" value="HTH_MERR"/>
    <property type="match status" value="1"/>
</dbReference>
<dbReference type="InterPro" id="IPR009061">
    <property type="entry name" value="DNA-bd_dom_put_sf"/>
</dbReference>
<proteinExistence type="predicted"/>
<reference evidence="4" key="1">
    <citation type="journal article" date="2019" name="Int. J. Syst. Evol. Microbiol.">
        <title>The Global Catalogue of Microorganisms (GCM) 10K type strain sequencing project: providing services to taxonomists for standard genome sequencing and annotation.</title>
        <authorList>
            <consortium name="The Broad Institute Genomics Platform"/>
            <consortium name="The Broad Institute Genome Sequencing Center for Infectious Disease"/>
            <person name="Wu L."/>
            <person name="Ma J."/>
        </authorList>
    </citation>
    <scope>NUCLEOTIDE SEQUENCE [LARGE SCALE GENOMIC DNA]</scope>
    <source>
        <strain evidence="4">JCM 9651</strain>
    </source>
</reference>
<accession>A0ABP6SBY3</accession>
<dbReference type="PROSITE" id="PS00552">
    <property type="entry name" value="HTH_MERR_1"/>
    <property type="match status" value="1"/>
</dbReference>
<gene>
    <name evidence="3" type="ORF">GCM10020367_27940</name>
</gene>
<dbReference type="CDD" id="cd01107">
    <property type="entry name" value="HTH_BmrR"/>
    <property type="match status" value="1"/>
</dbReference>
<comment type="caution">
    <text evidence="3">The sequence shown here is derived from an EMBL/GenBank/DDBJ whole genome shotgun (WGS) entry which is preliminary data.</text>
</comment>